<name>A0A8J8JSD3_9BACT</name>
<gene>
    <name evidence="3" type="ORF">GD597_04105</name>
</gene>
<comment type="similarity">
    <text evidence="1 2">Belongs to the UPF0102 family.</text>
</comment>
<accession>A0A8J8JSD3</accession>
<evidence type="ECO:0000313" key="4">
    <source>
        <dbReference type="Proteomes" id="UP000598971"/>
    </source>
</evidence>
<proteinExistence type="inferred from homology"/>
<dbReference type="PANTHER" id="PTHR34039">
    <property type="entry name" value="UPF0102 PROTEIN YRAN"/>
    <property type="match status" value="1"/>
</dbReference>
<dbReference type="InterPro" id="IPR011335">
    <property type="entry name" value="Restrct_endonuc-II-like"/>
</dbReference>
<dbReference type="SUPFAM" id="SSF52980">
    <property type="entry name" value="Restriction endonuclease-like"/>
    <property type="match status" value="1"/>
</dbReference>
<dbReference type="CDD" id="cd20736">
    <property type="entry name" value="PoNe_Nuclease"/>
    <property type="match status" value="1"/>
</dbReference>
<dbReference type="Proteomes" id="UP000598971">
    <property type="component" value="Unassembled WGS sequence"/>
</dbReference>
<evidence type="ECO:0000256" key="2">
    <source>
        <dbReference type="HAMAP-Rule" id="MF_00048"/>
    </source>
</evidence>
<dbReference type="InterPro" id="IPR003509">
    <property type="entry name" value="UPF0102_YraN-like"/>
</dbReference>
<dbReference type="AlphaFoldDB" id="A0A8J8JSD3"/>
<sequence length="120" mass="14414">MSMQHNQETGNKGEELAANFLQQSGYTVLERNWRYKHWEVDIICSKANRLHFIEVKTRTSNRFGNPEESIGREKMNNLKNAAEEYQYLHPTWKYVQFDIVSVLLMYRQPPTFYLIEDVYF</sequence>
<comment type="caution">
    <text evidence="3">The sequence shown here is derived from an EMBL/GenBank/DDBJ whole genome shotgun (WGS) entry which is preliminary data.</text>
</comment>
<dbReference type="Gene3D" id="3.40.1350.10">
    <property type="match status" value="1"/>
</dbReference>
<dbReference type="HAMAP" id="MF_00048">
    <property type="entry name" value="UPF0102"/>
    <property type="match status" value="1"/>
</dbReference>
<organism evidence="3 4">
    <name type="scientific">Limnovirga soli</name>
    <dbReference type="NCBI Taxonomy" id="2656915"/>
    <lineage>
        <taxon>Bacteria</taxon>
        <taxon>Pseudomonadati</taxon>
        <taxon>Bacteroidota</taxon>
        <taxon>Chitinophagia</taxon>
        <taxon>Chitinophagales</taxon>
        <taxon>Chitinophagaceae</taxon>
        <taxon>Limnovirga</taxon>
    </lineage>
</organism>
<dbReference type="Pfam" id="PF02021">
    <property type="entry name" value="UPF0102"/>
    <property type="match status" value="1"/>
</dbReference>
<dbReference type="NCBIfam" id="NF009154">
    <property type="entry name" value="PRK12497.3-3"/>
    <property type="match status" value="1"/>
</dbReference>
<reference evidence="3" key="1">
    <citation type="submission" date="2019-10" db="EMBL/GenBank/DDBJ databases">
        <title>Draft genome sequence of Panacibacter sp. KCS-6.</title>
        <authorList>
            <person name="Yim K.J."/>
        </authorList>
    </citation>
    <scope>NUCLEOTIDE SEQUENCE</scope>
    <source>
        <strain evidence="3">KCS-6</strain>
    </source>
</reference>
<keyword evidence="4" id="KW-1185">Reference proteome</keyword>
<dbReference type="EMBL" id="WHPF01000003">
    <property type="protein sequence ID" value="NNV54633.1"/>
    <property type="molecule type" value="Genomic_DNA"/>
</dbReference>
<dbReference type="GO" id="GO:0003676">
    <property type="term" value="F:nucleic acid binding"/>
    <property type="evidence" value="ECO:0007669"/>
    <property type="project" value="InterPro"/>
</dbReference>
<evidence type="ECO:0000313" key="3">
    <source>
        <dbReference type="EMBL" id="NNV54633.1"/>
    </source>
</evidence>
<dbReference type="PANTHER" id="PTHR34039:SF1">
    <property type="entry name" value="UPF0102 PROTEIN YRAN"/>
    <property type="match status" value="1"/>
</dbReference>
<protein>
    <recommendedName>
        <fullName evidence="2">UPF0102 protein GD597_04105</fullName>
    </recommendedName>
</protein>
<evidence type="ECO:0000256" key="1">
    <source>
        <dbReference type="ARBA" id="ARBA00006738"/>
    </source>
</evidence>
<dbReference type="InterPro" id="IPR011856">
    <property type="entry name" value="tRNA_endonuc-like_dom_sf"/>
</dbReference>